<accession>A0AAN7ZFU6</accession>
<keyword evidence="1" id="KW-0732">Signal</keyword>
<name>A0AAN7ZFU6_9COLE</name>
<sequence length="203" mass="23129">MALKNVILYIVFLIIVRYSVGKRSYGYYHQHQRNHPQQLHYIGKATHYYSVHHYFMHPEDVSKKFEVGDETTTDCEASIDEILCIPNSYLICLSNGTLLCVTDIQNVVSCGFDVPPGISFKEDCTDRCPTITKTDICMPCISNVTLVIKKFINNHIIETRNGLCLTVLAEPHKLTSTVQATLSYLSRSIKNYIDKLGEMLPNY</sequence>
<protein>
    <submittedName>
        <fullName evidence="2">Uncharacterized protein</fullName>
    </submittedName>
</protein>
<evidence type="ECO:0000313" key="3">
    <source>
        <dbReference type="Proteomes" id="UP001329430"/>
    </source>
</evidence>
<proteinExistence type="predicted"/>
<feature type="signal peptide" evidence="1">
    <location>
        <begin position="1"/>
        <end position="21"/>
    </location>
</feature>
<comment type="caution">
    <text evidence="2">The sequence shown here is derived from an EMBL/GenBank/DDBJ whole genome shotgun (WGS) entry which is preliminary data.</text>
</comment>
<gene>
    <name evidence="2" type="ORF">RI129_013241</name>
</gene>
<organism evidence="2 3">
    <name type="scientific">Pyrocoelia pectoralis</name>
    <dbReference type="NCBI Taxonomy" id="417401"/>
    <lineage>
        <taxon>Eukaryota</taxon>
        <taxon>Metazoa</taxon>
        <taxon>Ecdysozoa</taxon>
        <taxon>Arthropoda</taxon>
        <taxon>Hexapoda</taxon>
        <taxon>Insecta</taxon>
        <taxon>Pterygota</taxon>
        <taxon>Neoptera</taxon>
        <taxon>Endopterygota</taxon>
        <taxon>Coleoptera</taxon>
        <taxon>Polyphaga</taxon>
        <taxon>Elateriformia</taxon>
        <taxon>Elateroidea</taxon>
        <taxon>Lampyridae</taxon>
        <taxon>Lampyrinae</taxon>
        <taxon>Pyrocoelia</taxon>
    </lineage>
</organism>
<evidence type="ECO:0000313" key="2">
    <source>
        <dbReference type="EMBL" id="KAK5638946.1"/>
    </source>
</evidence>
<feature type="chain" id="PRO_5042934250" evidence="1">
    <location>
        <begin position="22"/>
        <end position="203"/>
    </location>
</feature>
<dbReference type="Proteomes" id="UP001329430">
    <property type="component" value="Chromosome 10"/>
</dbReference>
<evidence type="ECO:0000256" key="1">
    <source>
        <dbReference type="SAM" id="SignalP"/>
    </source>
</evidence>
<dbReference type="EMBL" id="JAVRBK010000010">
    <property type="protein sequence ID" value="KAK5638946.1"/>
    <property type="molecule type" value="Genomic_DNA"/>
</dbReference>
<keyword evidence="3" id="KW-1185">Reference proteome</keyword>
<reference evidence="2 3" key="1">
    <citation type="journal article" date="2024" name="Insects">
        <title>An Improved Chromosome-Level Genome Assembly of the Firefly Pyrocoelia pectoralis.</title>
        <authorList>
            <person name="Fu X."/>
            <person name="Meyer-Rochow V.B."/>
            <person name="Ballantyne L."/>
            <person name="Zhu X."/>
        </authorList>
    </citation>
    <scope>NUCLEOTIDE SEQUENCE [LARGE SCALE GENOMIC DNA]</scope>
    <source>
        <strain evidence="2">XCY_ONT2</strain>
    </source>
</reference>
<dbReference type="AlphaFoldDB" id="A0AAN7ZFU6"/>